<dbReference type="GO" id="GO:0000022">
    <property type="term" value="P:mitotic spindle elongation"/>
    <property type="evidence" value="ECO:0007669"/>
    <property type="project" value="EnsemblFungi"/>
</dbReference>
<evidence type="ECO:0000256" key="6">
    <source>
        <dbReference type="ARBA" id="ARBA00022692"/>
    </source>
</evidence>
<evidence type="ECO:0000256" key="7">
    <source>
        <dbReference type="ARBA" id="ARBA00022989"/>
    </source>
</evidence>
<accession>W6MF34</accession>
<keyword evidence="6 10" id="KW-0812">Transmembrane</keyword>
<evidence type="ECO:0000313" key="12">
    <source>
        <dbReference type="EMBL" id="CDK24194.1"/>
    </source>
</evidence>
<sequence length="286" mass="31654">MSSSFQDVELVRSNLEIATQFVERARSWFLNRSLTAKIAIVLACLCAVAGEVVIIVYHHQIIKLMALAAQGWRELKYGYLLMFTLLFCVSFPPVVGYSFLATLSGMIWGCPGGYPVLAAGTVLGSLASFLLFRNVLHARAVRMVEQNKTLKSIALVLTGKNWPESLFILTLLRICPLPYSFSNGALAAAPGLSAVVFTWASIISSPKLFIHLFVGSRLRELSKEKDTKSKVVDFVSILITGISFGITTFYLYGKVKNRLSEMSRQDENLDIEDERVLGLDEINSSD</sequence>
<dbReference type="HOGENOM" id="CLU_041954_1_0_1"/>
<dbReference type="EMBL" id="HG793125">
    <property type="protein sequence ID" value="CDK24194.1"/>
    <property type="molecule type" value="Genomic_DNA"/>
</dbReference>
<evidence type="ECO:0000256" key="9">
    <source>
        <dbReference type="ARBA" id="ARBA00023136"/>
    </source>
</evidence>
<dbReference type="STRING" id="1382522.W6MF34"/>
<dbReference type="GO" id="GO:0016192">
    <property type="term" value="P:vesicle-mediated transport"/>
    <property type="evidence" value="ECO:0007669"/>
    <property type="project" value="EnsemblFungi"/>
</dbReference>
<organism evidence="12 13">
    <name type="scientific">Kuraishia capsulata CBS 1993</name>
    <dbReference type="NCBI Taxonomy" id="1382522"/>
    <lineage>
        <taxon>Eukaryota</taxon>
        <taxon>Fungi</taxon>
        <taxon>Dikarya</taxon>
        <taxon>Ascomycota</taxon>
        <taxon>Saccharomycotina</taxon>
        <taxon>Pichiomycetes</taxon>
        <taxon>Pichiales</taxon>
        <taxon>Pichiaceae</taxon>
        <taxon>Kuraishia</taxon>
    </lineage>
</organism>
<comment type="similarity">
    <text evidence="3">Belongs to the TVP38/TMEM64 family.</text>
</comment>
<evidence type="ECO:0000256" key="3">
    <source>
        <dbReference type="ARBA" id="ARBA00008640"/>
    </source>
</evidence>
<dbReference type="GO" id="GO:0000139">
    <property type="term" value="C:Golgi membrane"/>
    <property type="evidence" value="ECO:0007669"/>
    <property type="project" value="UniProtKB-SubCell"/>
</dbReference>
<proteinExistence type="inferred from homology"/>
<name>W6MF34_9ASCO</name>
<comment type="subcellular location">
    <subcellularLocation>
        <location evidence="2">Golgi apparatus membrane</location>
        <topology evidence="2">Multi-pass membrane protein</topology>
    </subcellularLocation>
</comment>
<evidence type="ECO:0000259" key="11">
    <source>
        <dbReference type="Pfam" id="PF09335"/>
    </source>
</evidence>
<keyword evidence="9 10" id="KW-0472">Membrane</keyword>
<feature type="transmembrane region" description="Helical" evidence="10">
    <location>
        <begin position="38"/>
        <end position="57"/>
    </location>
</feature>
<dbReference type="InterPro" id="IPR032816">
    <property type="entry name" value="VTT_dom"/>
</dbReference>
<dbReference type="Proteomes" id="UP000019384">
    <property type="component" value="Unassembled WGS sequence"/>
</dbReference>
<dbReference type="OrthoDB" id="166803at2759"/>
<dbReference type="AlphaFoldDB" id="W6MF34"/>
<evidence type="ECO:0000256" key="4">
    <source>
        <dbReference type="ARBA" id="ARBA00013533"/>
    </source>
</evidence>
<evidence type="ECO:0000256" key="10">
    <source>
        <dbReference type="SAM" id="Phobius"/>
    </source>
</evidence>
<feature type="transmembrane region" description="Helical" evidence="10">
    <location>
        <begin position="231"/>
        <end position="252"/>
    </location>
</feature>
<dbReference type="PANTHER" id="PTHR47549:SF1">
    <property type="entry name" value="GOLGI APPARATUS MEMBRANE PROTEIN TVP38"/>
    <property type="match status" value="1"/>
</dbReference>
<dbReference type="InterPro" id="IPR051076">
    <property type="entry name" value="Golgi_membrane_TVP38/TMEM64"/>
</dbReference>
<keyword evidence="8" id="KW-0333">Golgi apparatus</keyword>
<feature type="domain" description="VTT" evidence="11">
    <location>
        <begin position="97"/>
        <end position="216"/>
    </location>
</feature>
<gene>
    <name evidence="12" type="ORF">KUCA_T00000154001</name>
</gene>
<feature type="transmembrane region" description="Helical" evidence="10">
    <location>
        <begin position="112"/>
        <end position="132"/>
    </location>
</feature>
<evidence type="ECO:0000256" key="8">
    <source>
        <dbReference type="ARBA" id="ARBA00023034"/>
    </source>
</evidence>
<evidence type="ECO:0000256" key="5">
    <source>
        <dbReference type="ARBA" id="ARBA00020673"/>
    </source>
</evidence>
<dbReference type="PANTHER" id="PTHR47549">
    <property type="entry name" value="GOLGI APPARATUS MEMBRANE PROTEIN TVP38-RELATED"/>
    <property type="match status" value="1"/>
</dbReference>
<evidence type="ECO:0000313" key="13">
    <source>
        <dbReference type="Proteomes" id="UP000019384"/>
    </source>
</evidence>
<keyword evidence="13" id="KW-1185">Reference proteome</keyword>
<comment type="function">
    <text evidence="1">Golgi membrane protein involved in vesicular trafficking and spindle migration.</text>
</comment>
<protein>
    <recommendedName>
        <fullName evidence="4">Golgi apparatus membrane protein TVP38</fullName>
    </recommendedName>
    <alternativeName>
        <fullName evidence="5">Golgi apparatus membrane protein tvp38</fullName>
    </alternativeName>
</protein>
<evidence type="ECO:0000256" key="2">
    <source>
        <dbReference type="ARBA" id="ARBA00004653"/>
    </source>
</evidence>
<dbReference type="GeneID" id="34517599"/>
<reference evidence="12" key="1">
    <citation type="submission" date="2013-12" db="EMBL/GenBank/DDBJ databases">
        <authorList>
            <person name="Genoscope - CEA"/>
        </authorList>
    </citation>
    <scope>NUCLEOTIDE SEQUENCE</scope>
    <source>
        <strain evidence="12">CBS 1993</strain>
    </source>
</reference>
<keyword evidence="7 10" id="KW-1133">Transmembrane helix</keyword>
<evidence type="ECO:0000256" key="1">
    <source>
        <dbReference type="ARBA" id="ARBA00002978"/>
    </source>
</evidence>
<dbReference type="Pfam" id="PF09335">
    <property type="entry name" value="VTT_dom"/>
    <property type="match status" value="1"/>
</dbReference>
<feature type="transmembrane region" description="Helical" evidence="10">
    <location>
        <begin position="186"/>
        <end position="210"/>
    </location>
</feature>
<reference evidence="12" key="2">
    <citation type="submission" date="2014-02" db="EMBL/GenBank/DDBJ databases">
        <title>Complete DNA sequence of /Kuraishia capsulata/ illustrates novel genomic features among budding yeasts (/Saccharomycotina/).</title>
        <authorList>
            <person name="Morales L."/>
            <person name="Noel B."/>
            <person name="Porcel B."/>
            <person name="Marcet-Houben M."/>
            <person name="Hullo M-F."/>
            <person name="Sacerdot C."/>
            <person name="Tekaia F."/>
            <person name="Leh-Louis V."/>
            <person name="Despons L."/>
            <person name="Khanna V."/>
            <person name="Aury J-M."/>
            <person name="Barbe V."/>
            <person name="Couloux A."/>
            <person name="Labadie K."/>
            <person name="Pelletier E."/>
            <person name="Souciet J-L."/>
            <person name="Boekhout T."/>
            <person name="Gabaldon T."/>
            <person name="Wincker P."/>
            <person name="Dujon B."/>
        </authorList>
    </citation>
    <scope>NUCLEOTIDE SEQUENCE</scope>
    <source>
        <strain evidence="12">CBS 1993</strain>
    </source>
</reference>
<dbReference type="RefSeq" id="XP_022456211.1">
    <property type="nucleotide sequence ID" value="XM_022604665.1"/>
</dbReference>
<feature type="transmembrane region" description="Helical" evidence="10">
    <location>
        <begin position="77"/>
        <end position="100"/>
    </location>
</feature>